<accession>A0A8S1J0V8</accession>
<feature type="non-terminal residue" evidence="1">
    <location>
        <position position="1"/>
    </location>
</feature>
<reference evidence="1" key="1">
    <citation type="submission" date="2020-12" db="EMBL/GenBank/DDBJ databases">
        <authorList>
            <person name="Iha C."/>
        </authorList>
    </citation>
    <scope>NUCLEOTIDE SEQUENCE</scope>
</reference>
<dbReference type="EMBL" id="CAJHUC010001436">
    <property type="protein sequence ID" value="CAD7701106.1"/>
    <property type="molecule type" value="Genomic_DNA"/>
</dbReference>
<sequence>ISATLVALVQERYLSNYLERHMGMVLPLLPAEVRKWQEDNGREMASLAELGYNEESGLCYKACMCVGCPHYLVPSKRLCSHLDPLRKDLRIVKAFHRTIRLRCRSSLVAIRAACVAGEDMIYGRNSCEENFRRHGEWLMAHMEAVRDKYLRIQHQLRGYVSD</sequence>
<protein>
    <submittedName>
        <fullName evidence="1">Uncharacterized protein</fullName>
    </submittedName>
</protein>
<name>A0A8S1J0V8_9CHLO</name>
<comment type="caution">
    <text evidence="1">The sequence shown here is derived from an EMBL/GenBank/DDBJ whole genome shotgun (WGS) entry which is preliminary data.</text>
</comment>
<evidence type="ECO:0000313" key="2">
    <source>
        <dbReference type="Proteomes" id="UP000708148"/>
    </source>
</evidence>
<gene>
    <name evidence="1" type="ORF">OSTQU699_LOCUS6465</name>
</gene>
<dbReference type="Proteomes" id="UP000708148">
    <property type="component" value="Unassembled WGS sequence"/>
</dbReference>
<keyword evidence="2" id="KW-1185">Reference proteome</keyword>
<dbReference type="AlphaFoldDB" id="A0A8S1J0V8"/>
<organism evidence="1 2">
    <name type="scientific">Ostreobium quekettii</name>
    <dbReference type="NCBI Taxonomy" id="121088"/>
    <lineage>
        <taxon>Eukaryota</taxon>
        <taxon>Viridiplantae</taxon>
        <taxon>Chlorophyta</taxon>
        <taxon>core chlorophytes</taxon>
        <taxon>Ulvophyceae</taxon>
        <taxon>TCBD clade</taxon>
        <taxon>Bryopsidales</taxon>
        <taxon>Ostreobineae</taxon>
        <taxon>Ostreobiaceae</taxon>
        <taxon>Ostreobium</taxon>
    </lineage>
</organism>
<evidence type="ECO:0000313" key="1">
    <source>
        <dbReference type="EMBL" id="CAD7701106.1"/>
    </source>
</evidence>
<proteinExistence type="predicted"/>